<keyword evidence="2" id="KW-1185">Reference proteome</keyword>
<dbReference type="EMBL" id="VUJU01003136">
    <property type="protein sequence ID" value="KAF0759007.1"/>
    <property type="molecule type" value="Genomic_DNA"/>
</dbReference>
<dbReference type="Proteomes" id="UP000478052">
    <property type="component" value="Unassembled WGS sequence"/>
</dbReference>
<comment type="caution">
    <text evidence="1">The sequence shown here is derived from an EMBL/GenBank/DDBJ whole genome shotgun (WGS) entry which is preliminary data.</text>
</comment>
<accession>A0A6G0YNR8</accession>
<dbReference type="AlphaFoldDB" id="A0A6G0YNR8"/>
<gene>
    <name evidence="1" type="ORF">FWK35_00009972</name>
</gene>
<evidence type="ECO:0000313" key="2">
    <source>
        <dbReference type="Proteomes" id="UP000478052"/>
    </source>
</evidence>
<reference evidence="1 2" key="1">
    <citation type="submission" date="2019-08" db="EMBL/GenBank/DDBJ databases">
        <title>Whole genome of Aphis craccivora.</title>
        <authorList>
            <person name="Voronova N.V."/>
            <person name="Shulinski R.S."/>
            <person name="Bandarenka Y.V."/>
            <person name="Zhorov D.G."/>
            <person name="Warner D."/>
        </authorList>
    </citation>
    <scope>NUCLEOTIDE SEQUENCE [LARGE SCALE GENOMIC DNA]</scope>
    <source>
        <strain evidence="1">180601</strain>
        <tissue evidence="1">Whole Body</tissue>
    </source>
</reference>
<evidence type="ECO:0000313" key="1">
    <source>
        <dbReference type="EMBL" id="KAF0759007.1"/>
    </source>
</evidence>
<proteinExistence type="predicted"/>
<protein>
    <submittedName>
        <fullName evidence="1">Uncharacterized protein</fullName>
    </submittedName>
</protein>
<organism evidence="1 2">
    <name type="scientific">Aphis craccivora</name>
    <name type="common">Cowpea aphid</name>
    <dbReference type="NCBI Taxonomy" id="307492"/>
    <lineage>
        <taxon>Eukaryota</taxon>
        <taxon>Metazoa</taxon>
        <taxon>Ecdysozoa</taxon>
        <taxon>Arthropoda</taxon>
        <taxon>Hexapoda</taxon>
        <taxon>Insecta</taxon>
        <taxon>Pterygota</taxon>
        <taxon>Neoptera</taxon>
        <taxon>Paraneoptera</taxon>
        <taxon>Hemiptera</taxon>
        <taxon>Sternorrhyncha</taxon>
        <taxon>Aphidomorpha</taxon>
        <taxon>Aphidoidea</taxon>
        <taxon>Aphididae</taxon>
        <taxon>Aphidini</taxon>
        <taxon>Aphis</taxon>
        <taxon>Aphis</taxon>
    </lineage>
</organism>
<sequence>MLIKKNCEKQLFFSYNRTTHKEPCNKFSRFFGHLKFFYRHQKSRKFLKFFIVYKCSKLFIDNTYINIW</sequence>
<name>A0A6G0YNR8_APHCR</name>